<evidence type="ECO:0000313" key="2">
    <source>
        <dbReference type="Proteomes" id="UP001156905"/>
    </source>
</evidence>
<dbReference type="EMBL" id="BSOW01000047">
    <property type="protein sequence ID" value="GLR91406.1"/>
    <property type="molecule type" value="Genomic_DNA"/>
</dbReference>
<dbReference type="Proteomes" id="UP001156905">
    <property type="component" value="Unassembled WGS sequence"/>
</dbReference>
<organism evidence="1 2">
    <name type="scientific">Bradyrhizobium iriomotense</name>
    <dbReference type="NCBI Taxonomy" id="441950"/>
    <lineage>
        <taxon>Bacteria</taxon>
        <taxon>Pseudomonadati</taxon>
        <taxon>Pseudomonadota</taxon>
        <taxon>Alphaproteobacteria</taxon>
        <taxon>Hyphomicrobiales</taxon>
        <taxon>Nitrobacteraceae</taxon>
        <taxon>Bradyrhizobium</taxon>
    </lineage>
</organism>
<accession>A0ABQ6BC18</accession>
<reference evidence="2" key="1">
    <citation type="journal article" date="2019" name="Int. J. Syst. Evol. Microbiol.">
        <title>The Global Catalogue of Microorganisms (GCM) 10K type strain sequencing project: providing services to taxonomists for standard genome sequencing and annotation.</title>
        <authorList>
            <consortium name="The Broad Institute Genomics Platform"/>
            <consortium name="The Broad Institute Genome Sequencing Center for Infectious Disease"/>
            <person name="Wu L."/>
            <person name="Ma J."/>
        </authorList>
    </citation>
    <scope>NUCLEOTIDE SEQUENCE [LARGE SCALE GENOMIC DNA]</scope>
    <source>
        <strain evidence="2">NBRC 102520</strain>
    </source>
</reference>
<dbReference type="RefSeq" id="WP_284274714.1">
    <property type="nucleotide sequence ID" value="NZ_BSOW01000047.1"/>
</dbReference>
<name>A0ABQ6BC18_9BRAD</name>
<gene>
    <name evidence="1" type="ORF">GCM10007857_81230</name>
</gene>
<evidence type="ECO:0000313" key="1">
    <source>
        <dbReference type="EMBL" id="GLR91406.1"/>
    </source>
</evidence>
<comment type="caution">
    <text evidence="1">The sequence shown here is derived from an EMBL/GenBank/DDBJ whole genome shotgun (WGS) entry which is preliminary data.</text>
</comment>
<keyword evidence="2" id="KW-1185">Reference proteome</keyword>
<proteinExistence type="predicted"/>
<protein>
    <submittedName>
        <fullName evidence="1">Uncharacterized protein</fullName>
    </submittedName>
</protein>
<sequence length="92" mass="10013">MIAESQSIGAIKVAKAARRNVLFAVRRWINEAEAFAQTAGDTLERSCGAVYTMAPCALAVPQHIQQVDISLKFQNGHKDVKAGTFQKIEAPK</sequence>